<feature type="compositionally biased region" description="Acidic residues" evidence="10">
    <location>
        <begin position="1226"/>
        <end position="1239"/>
    </location>
</feature>
<evidence type="ECO:0000256" key="9">
    <source>
        <dbReference type="ARBA" id="ARBA00023303"/>
    </source>
</evidence>
<name>A0A7J6BV91_9TELE</name>
<evidence type="ECO:0000256" key="10">
    <source>
        <dbReference type="SAM" id="MobiDB-lite"/>
    </source>
</evidence>
<feature type="domain" description="Transient receptor ion channel" evidence="12">
    <location>
        <begin position="579"/>
        <end position="641"/>
    </location>
</feature>
<keyword evidence="8 11" id="KW-0472">Membrane</keyword>
<feature type="transmembrane region" description="Helical" evidence="11">
    <location>
        <begin position="813"/>
        <end position="831"/>
    </location>
</feature>
<evidence type="ECO:0000256" key="3">
    <source>
        <dbReference type="ARBA" id="ARBA00022692"/>
    </source>
</evidence>
<dbReference type="Pfam" id="PF00520">
    <property type="entry name" value="Ion_trans"/>
    <property type="match status" value="1"/>
</dbReference>
<keyword evidence="5 11" id="KW-1133">Transmembrane helix</keyword>
<evidence type="ECO:0000256" key="6">
    <source>
        <dbReference type="ARBA" id="ARBA00023043"/>
    </source>
</evidence>
<feature type="transmembrane region" description="Helical" evidence="11">
    <location>
        <begin position="774"/>
        <end position="793"/>
    </location>
</feature>
<feature type="transmembrane region" description="Helical" evidence="11">
    <location>
        <begin position="843"/>
        <end position="864"/>
    </location>
</feature>
<evidence type="ECO:0000256" key="1">
    <source>
        <dbReference type="ARBA" id="ARBA00004141"/>
    </source>
</evidence>
<dbReference type="GO" id="GO:0005886">
    <property type="term" value="C:plasma membrane"/>
    <property type="evidence" value="ECO:0007669"/>
    <property type="project" value="TreeGrafter"/>
</dbReference>
<evidence type="ECO:0000313" key="14">
    <source>
        <dbReference type="Proteomes" id="UP000579812"/>
    </source>
</evidence>
<evidence type="ECO:0000256" key="5">
    <source>
        <dbReference type="ARBA" id="ARBA00022989"/>
    </source>
</evidence>
<sequence>MSCVSAMAPIKIKHIVSFTSQDSKNGVNNLCEDSNSSRPWLCSVQDRSGVLRVELQMERVSAVGFIDVGNCGSAFIQVDVGRSSWSLDHPYVTLLPTATLMSPADSKQGIGRQNVRMFKKVDFLPQAAEESWDRLRVTCTQPFNKWSQFGLSFLRIRTMEDQAEDSSVQHEDIAVENLCTPEKMTSVMEWLSSPAIQNTFFGRITGDVSSDRQRNAGSLSRAERMVKAAHSNRRSLSTSPCSTTSSTTPPREDKLKTPPGGLSTSSDQINTPQEQRKKSKARQSLINSGAPRKRSRPTESTHKPSTTSPHRSAHQAPQGSPETRCPLCGESFSPDYLAFHASTCLDSDSAELMGVRETEVMSSQYSSGADEHMVSCPLCSFRFPPDRIQQHASTCGDTVDPVCPMMENLTPEQWREIVNKKFRFPPELLGAIREGNVNMVSSLLKTGDGIIRQLDDSEDRLWRESLNLSIRLGNEDTIDTLLQAVKFDFRQIHESLLVAVDTNQPRVVKRLLDRLDLEKGNKMDVRSFSMAIFDHSIDDSQFAPGVTPLTLACQKDLYDIVTMLNQKGHEIPWPHKISCICLECRNGRQYDLLKFSLSRINTYRGIASRAYLSITAEDAMLSAFRLSRDLRKLSKKEPEFKPQYLALEQLCQEFAVELLGMCRNQSEVTTILNSLGDQDEDSEDELDQQTFEEGIPNLARLRLAVNYNQKQFVAHPICQQVLSSIWCGTLSGWRGSRTAWKLLVSFGIFLTMPILCLIYWIAPKSKLGKILRIPVIKFLLHSASYMWFLITLLGESIAMEVYRDNFASREQTILHNSFHMVWVVGFFWFECKEIWIEGLRSYFLDWWNCLDVMVLSMYLASFALRVVLMLKVHFVCQLPDKQDECVYFTETLRDEWHQEDPQFIAEVLFAVTSMLSFTRLAYILPAHESLGTLQISIGKMIDDMMRFMFILVIIGTAFLCGINNIYVPYMISPNLGRLNETFSFLFWTMFGMVDQRYVDMPEFVLAEFVGRILYGIYTLIIVIVLLNMLIAMITNSFQKIEDDADVEWKFARSKLYLSYFREGLTMPVPFNIIPSPKAIFYLLRGIFRRICCCCFNCNSAADYPSLASMKDDGSPGENRVSYRQQVIRALVQRYIESARREFEETKRKDVGNRITELSKVIGKLHTEMKHIQTDLFDHSDNPKGDPSGGSSFLGKYILGAKNNFKGFNSNEGNTVPLNEHTLHEEPAEETVEEKDEESPTADTEPDRKSNEEQNSEGETDNTVEDINETERGEDEGDMETGNDDIIEISMEGEEEDGEKNTENTSETVIDIESNTDTESEASGKTEDEMIAEEASDNVEELNTDEATGGADLNEAETEENGEVEESNGATDDINVVEVVNENEGEGIKIDLNQTSLVSFLAKRIEEKLEKNFTFIGNQASSPTGSDDSQDTGFGSQEFDLSTSSP</sequence>
<evidence type="ECO:0000256" key="8">
    <source>
        <dbReference type="ARBA" id="ARBA00023136"/>
    </source>
</evidence>
<dbReference type="GO" id="GO:0003684">
    <property type="term" value="F:damaged DNA binding"/>
    <property type="evidence" value="ECO:0007669"/>
    <property type="project" value="InterPro"/>
</dbReference>
<feature type="region of interest" description="Disordered" evidence="10">
    <location>
        <begin position="207"/>
        <end position="326"/>
    </location>
</feature>
<protein>
    <recommendedName>
        <fullName evidence="12">Transient receptor ion channel domain-containing protein</fullName>
    </recommendedName>
</protein>
<feature type="transmembrane region" description="Helical" evidence="11">
    <location>
        <begin position="947"/>
        <end position="969"/>
    </location>
</feature>
<feature type="compositionally biased region" description="Acidic residues" evidence="10">
    <location>
        <begin position="1253"/>
        <end position="1297"/>
    </location>
</feature>
<evidence type="ECO:0000256" key="2">
    <source>
        <dbReference type="ARBA" id="ARBA00022448"/>
    </source>
</evidence>
<dbReference type="Gene3D" id="2.60.120.260">
    <property type="entry name" value="Galactose-binding domain-like"/>
    <property type="match status" value="1"/>
</dbReference>
<feature type="compositionally biased region" description="Low complexity" evidence="10">
    <location>
        <begin position="237"/>
        <end position="249"/>
    </location>
</feature>
<dbReference type="GO" id="GO:0015279">
    <property type="term" value="F:store-operated calcium channel activity"/>
    <property type="evidence" value="ECO:0007669"/>
    <property type="project" value="TreeGrafter"/>
</dbReference>
<dbReference type="SMART" id="SM01420">
    <property type="entry name" value="TRP_2"/>
    <property type="match status" value="1"/>
</dbReference>
<dbReference type="PANTHER" id="PTHR10117">
    <property type="entry name" value="TRANSIENT RECEPTOR POTENTIAL CHANNEL"/>
    <property type="match status" value="1"/>
</dbReference>
<dbReference type="PANTHER" id="PTHR10117:SF6">
    <property type="entry name" value="SHORT TRANSIENT RECEPTOR POTENTIAL CHANNEL 2"/>
    <property type="match status" value="1"/>
</dbReference>
<dbReference type="InterPro" id="IPR005458">
    <property type="entry name" value="TRPC2_channel"/>
</dbReference>
<evidence type="ECO:0000259" key="12">
    <source>
        <dbReference type="SMART" id="SM01420"/>
    </source>
</evidence>
<dbReference type="FunFam" id="1.25.40.20:FF:000222">
    <property type="entry name" value="Short transient receptor potential channel 2 homolog"/>
    <property type="match status" value="1"/>
</dbReference>
<dbReference type="Gene3D" id="1.25.40.20">
    <property type="entry name" value="Ankyrin repeat-containing domain"/>
    <property type="match status" value="1"/>
</dbReference>
<dbReference type="Proteomes" id="UP000579812">
    <property type="component" value="Unassembled WGS sequence"/>
</dbReference>
<dbReference type="GO" id="GO:0051480">
    <property type="term" value="P:regulation of cytosolic calcium ion concentration"/>
    <property type="evidence" value="ECO:0007669"/>
    <property type="project" value="TreeGrafter"/>
</dbReference>
<dbReference type="Pfam" id="PF01834">
    <property type="entry name" value="XRCC1_N"/>
    <property type="match status" value="1"/>
</dbReference>
<gene>
    <name evidence="13" type="ORF">G5714_020443</name>
</gene>
<organism evidence="13 14">
    <name type="scientific">Onychostoma macrolepis</name>
    <dbReference type="NCBI Taxonomy" id="369639"/>
    <lineage>
        <taxon>Eukaryota</taxon>
        <taxon>Metazoa</taxon>
        <taxon>Chordata</taxon>
        <taxon>Craniata</taxon>
        <taxon>Vertebrata</taxon>
        <taxon>Euteleostomi</taxon>
        <taxon>Actinopterygii</taxon>
        <taxon>Neopterygii</taxon>
        <taxon>Teleostei</taxon>
        <taxon>Ostariophysi</taxon>
        <taxon>Cypriniformes</taxon>
        <taxon>Cyprinidae</taxon>
        <taxon>Acrossocheilinae</taxon>
        <taxon>Onychostoma</taxon>
    </lineage>
</organism>
<feature type="compositionally biased region" description="Polar residues" evidence="10">
    <location>
        <begin position="1302"/>
        <end position="1312"/>
    </location>
</feature>
<evidence type="ECO:0000256" key="7">
    <source>
        <dbReference type="ARBA" id="ARBA00023065"/>
    </source>
</evidence>
<dbReference type="Pfam" id="PF08344">
    <property type="entry name" value="TRP_2"/>
    <property type="match status" value="1"/>
</dbReference>
<keyword evidence="6" id="KW-0040">ANK repeat</keyword>
<dbReference type="GO" id="GO:0034703">
    <property type="term" value="C:cation channel complex"/>
    <property type="evidence" value="ECO:0007669"/>
    <property type="project" value="TreeGrafter"/>
</dbReference>
<dbReference type="InterPro" id="IPR013555">
    <property type="entry name" value="TRP_dom"/>
</dbReference>
<dbReference type="FunFam" id="2.60.120.260:FF:000025">
    <property type="entry name" value="DNA repair protein XRCC1 isoform X1"/>
    <property type="match status" value="1"/>
</dbReference>
<feature type="transmembrane region" description="Helical" evidence="11">
    <location>
        <begin position="1014"/>
        <end position="1033"/>
    </location>
</feature>
<dbReference type="PRINTS" id="PR01097">
    <property type="entry name" value="TRNSRECEPTRP"/>
</dbReference>
<keyword evidence="14" id="KW-1185">Reference proteome</keyword>
<feature type="region of interest" description="Disordered" evidence="10">
    <location>
        <begin position="1415"/>
        <end position="1445"/>
    </location>
</feature>
<dbReference type="InterPro" id="IPR005821">
    <property type="entry name" value="Ion_trans_dom"/>
</dbReference>
<comment type="subcellular location">
    <subcellularLocation>
        <location evidence="1">Membrane</location>
        <topology evidence="1">Multi-pass membrane protein</topology>
    </subcellularLocation>
</comment>
<accession>A0A7J6BV91</accession>
<feature type="compositionally biased region" description="Acidic residues" evidence="10">
    <location>
        <begin position="1353"/>
        <end position="1365"/>
    </location>
</feature>
<reference evidence="13 14" key="1">
    <citation type="submission" date="2020-04" db="EMBL/GenBank/DDBJ databases">
        <title>Chromosome-level genome assembly of a cyprinid fish Onychostoma macrolepis by integration of Nanopore Sequencing, Bionano and Hi-C technology.</title>
        <authorList>
            <person name="Wang D."/>
        </authorList>
    </citation>
    <scope>NUCLEOTIDE SEQUENCE [LARGE SCALE GENOMIC DNA]</scope>
    <source>
        <strain evidence="13">SWU-2019</strain>
        <tissue evidence="13">Muscle</tissue>
    </source>
</reference>
<evidence type="ECO:0000256" key="4">
    <source>
        <dbReference type="ARBA" id="ARBA00022737"/>
    </source>
</evidence>
<dbReference type="GO" id="GO:0070679">
    <property type="term" value="F:inositol 1,4,5 trisphosphate binding"/>
    <property type="evidence" value="ECO:0007669"/>
    <property type="project" value="TreeGrafter"/>
</dbReference>
<keyword evidence="7" id="KW-0406">Ion transport</keyword>
<feature type="compositionally biased region" description="Acidic residues" evidence="10">
    <location>
        <begin position="1328"/>
        <end position="1343"/>
    </location>
</feature>
<comment type="caution">
    <text evidence="13">The sequence shown here is derived from an EMBL/GenBank/DDBJ whole genome shotgun (WGS) entry which is preliminary data.</text>
</comment>
<dbReference type="PRINTS" id="PR01643">
    <property type="entry name" value="TRPCHANNEL2"/>
</dbReference>
<dbReference type="InterPro" id="IPR002706">
    <property type="entry name" value="Xrcc1_N"/>
</dbReference>
<feature type="transmembrane region" description="Helical" evidence="11">
    <location>
        <begin position="739"/>
        <end position="762"/>
    </location>
</feature>
<keyword evidence="2" id="KW-0813">Transport</keyword>
<dbReference type="GO" id="GO:0000012">
    <property type="term" value="P:single strand break repair"/>
    <property type="evidence" value="ECO:0007669"/>
    <property type="project" value="InterPro"/>
</dbReference>
<dbReference type="EMBL" id="JAAMOB010000021">
    <property type="protein sequence ID" value="KAF4098413.1"/>
    <property type="molecule type" value="Genomic_DNA"/>
</dbReference>
<keyword evidence="3 11" id="KW-0812">Transmembrane</keyword>
<feature type="transmembrane region" description="Helical" evidence="11">
    <location>
        <begin position="903"/>
        <end position="926"/>
    </location>
</feature>
<proteinExistence type="predicted"/>
<dbReference type="InterPro" id="IPR002153">
    <property type="entry name" value="TRPC_channel"/>
</dbReference>
<keyword evidence="9" id="KW-0407">Ion channel</keyword>
<dbReference type="SUPFAM" id="SSF49785">
    <property type="entry name" value="Galactose-binding domain-like"/>
    <property type="match status" value="1"/>
</dbReference>
<evidence type="ECO:0000313" key="13">
    <source>
        <dbReference type="EMBL" id="KAF4098413.1"/>
    </source>
</evidence>
<dbReference type="SUPFAM" id="SSF48403">
    <property type="entry name" value="Ankyrin repeat"/>
    <property type="match status" value="1"/>
</dbReference>
<feature type="region of interest" description="Disordered" evidence="10">
    <location>
        <begin position="1223"/>
        <end position="1373"/>
    </location>
</feature>
<dbReference type="GO" id="GO:0007338">
    <property type="term" value="P:single fertilization"/>
    <property type="evidence" value="ECO:0007669"/>
    <property type="project" value="TreeGrafter"/>
</dbReference>
<dbReference type="InterPro" id="IPR036770">
    <property type="entry name" value="Ankyrin_rpt-contain_sf"/>
</dbReference>
<feature type="compositionally biased region" description="Polar residues" evidence="10">
    <location>
        <begin position="262"/>
        <end position="273"/>
    </location>
</feature>
<evidence type="ECO:0000256" key="11">
    <source>
        <dbReference type="SAM" id="Phobius"/>
    </source>
</evidence>
<feature type="compositionally biased region" description="Polar residues" evidence="10">
    <location>
        <begin position="303"/>
        <end position="321"/>
    </location>
</feature>
<dbReference type="InterPro" id="IPR008979">
    <property type="entry name" value="Galactose-bd-like_sf"/>
</dbReference>
<dbReference type="GO" id="GO:0005634">
    <property type="term" value="C:nucleus"/>
    <property type="evidence" value="ECO:0007669"/>
    <property type="project" value="InterPro"/>
</dbReference>
<keyword evidence="4" id="KW-0677">Repeat</keyword>